<dbReference type="PATRIC" id="fig|1678840.3.peg.1433"/>
<dbReference type="OrthoDB" id="154709at2"/>
<evidence type="ECO:0008006" key="3">
    <source>
        <dbReference type="Google" id="ProtNLM"/>
    </source>
</evidence>
<dbReference type="EMBL" id="DF968181">
    <property type="protein sequence ID" value="GAP40224.1"/>
    <property type="molecule type" value="Genomic_DNA"/>
</dbReference>
<evidence type="ECO:0000313" key="2">
    <source>
        <dbReference type="Proteomes" id="UP000053370"/>
    </source>
</evidence>
<protein>
    <recommendedName>
        <fullName evidence="3">HEAT repeat domain-containing protein</fullName>
    </recommendedName>
</protein>
<keyword evidence="2" id="KW-1185">Reference proteome</keyword>
<dbReference type="STRING" id="1678840.ATC1_13191"/>
<dbReference type="SUPFAM" id="SSF48371">
    <property type="entry name" value="ARM repeat"/>
    <property type="match status" value="1"/>
</dbReference>
<sequence length="247" mass="28321">MSKMADYRIQLRELPDWDAYLLAQSGLPGPRGNLELAQAAALEGEKKLFLRYLQYTPEIAPVNSPFEFLAFCGVLGLGRLTAEGSDEFLKLIRSAASDPRWRIREAVAMAMQLLGDADMEKLITELIQWSEGNLYEKRAAAAAICEPRLLMKPQYAIAALHILERITESVETEKNRKNEAFIALRKGLGYCWSVAVAALPDKGKKCMERWFSSVDKDIRWIMRENLKKNRLMRMDSNWTDFWFHSLQ</sequence>
<gene>
    <name evidence="1" type="ORF">ATC1_13191</name>
</gene>
<organism evidence="1">
    <name type="scientific">Flexilinea flocculi</name>
    <dbReference type="NCBI Taxonomy" id="1678840"/>
    <lineage>
        <taxon>Bacteria</taxon>
        <taxon>Bacillati</taxon>
        <taxon>Chloroflexota</taxon>
        <taxon>Anaerolineae</taxon>
        <taxon>Anaerolineales</taxon>
        <taxon>Anaerolineaceae</taxon>
        <taxon>Flexilinea</taxon>
    </lineage>
</organism>
<dbReference type="AlphaFoldDB" id="A0A0S7BTN8"/>
<proteinExistence type="predicted"/>
<name>A0A0S7BTN8_9CHLR</name>
<evidence type="ECO:0000313" key="1">
    <source>
        <dbReference type="EMBL" id="GAP40224.1"/>
    </source>
</evidence>
<dbReference type="Proteomes" id="UP000053370">
    <property type="component" value="Unassembled WGS sequence"/>
</dbReference>
<dbReference type="InterPro" id="IPR016024">
    <property type="entry name" value="ARM-type_fold"/>
</dbReference>
<dbReference type="RefSeq" id="WP_062283964.1">
    <property type="nucleotide sequence ID" value="NZ_DF968181.1"/>
</dbReference>
<accession>A0A0S7BTN8</accession>
<reference evidence="1" key="1">
    <citation type="journal article" date="2015" name="Genome Announc.">
        <title>Draft Genome Sequence of Anaerolineae Strain TC1, a Novel Isolate from a Methanogenic Wastewater Treatment System.</title>
        <authorList>
            <person name="Matsuura N."/>
            <person name="Tourlousse D.M."/>
            <person name="Sun L."/>
            <person name="Toyonaga M."/>
            <person name="Kuroda K."/>
            <person name="Ohashi A."/>
            <person name="Cruz R."/>
            <person name="Yamaguchi T."/>
            <person name="Sekiguchi Y."/>
        </authorList>
    </citation>
    <scope>NUCLEOTIDE SEQUENCE [LARGE SCALE GENOMIC DNA]</scope>
    <source>
        <strain evidence="1">TC1</strain>
    </source>
</reference>